<comment type="subcellular location">
    <subcellularLocation>
        <location evidence="1">Cytoplasm</location>
        <location evidence="1">Cytoskeleton</location>
        <location evidence="1">Cilium axoneme</location>
    </subcellularLocation>
</comment>
<accession>A0AB34J9E4</accession>
<evidence type="ECO:0000256" key="2">
    <source>
        <dbReference type="ARBA" id="ARBA00009205"/>
    </source>
</evidence>
<keyword evidence="4" id="KW-0963">Cytoplasm</keyword>
<dbReference type="EMBL" id="JBGBPQ010000012">
    <property type="protein sequence ID" value="KAL1514952.1"/>
    <property type="molecule type" value="Genomic_DNA"/>
</dbReference>
<proteinExistence type="inferred from homology"/>
<evidence type="ECO:0000256" key="4">
    <source>
        <dbReference type="ARBA" id="ARBA00022490"/>
    </source>
</evidence>
<evidence type="ECO:0000313" key="8">
    <source>
        <dbReference type="Proteomes" id="UP001515480"/>
    </source>
</evidence>
<evidence type="ECO:0000256" key="3">
    <source>
        <dbReference type="ARBA" id="ARBA00022174"/>
    </source>
</evidence>
<comment type="similarity">
    <text evidence="2">Belongs to the CFAP300 family.</text>
</comment>
<dbReference type="PANTHER" id="PTHR31078:SF1">
    <property type="entry name" value="CILIA- AND FLAGELLA-ASSOCIATED PROTEIN 300"/>
    <property type="match status" value="1"/>
</dbReference>
<dbReference type="Proteomes" id="UP001515480">
    <property type="component" value="Unassembled WGS sequence"/>
</dbReference>
<dbReference type="GO" id="GO:0005930">
    <property type="term" value="C:axoneme"/>
    <property type="evidence" value="ECO:0007669"/>
    <property type="project" value="UniProtKB-SubCell"/>
</dbReference>
<organism evidence="7 8">
    <name type="scientific">Prymnesium parvum</name>
    <name type="common">Toxic golden alga</name>
    <dbReference type="NCBI Taxonomy" id="97485"/>
    <lineage>
        <taxon>Eukaryota</taxon>
        <taxon>Haptista</taxon>
        <taxon>Haptophyta</taxon>
        <taxon>Prymnesiophyceae</taxon>
        <taxon>Prymnesiales</taxon>
        <taxon>Prymnesiaceae</taxon>
        <taxon>Prymnesium</taxon>
    </lineage>
</organism>
<evidence type="ECO:0000313" key="7">
    <source>
        <dbReference type="EMBL" id="KAL1514952.1"/>
    </source>
</evidence>
<dbReference type="Pfam" id="PF14926">
    <property type="entry name" value="CFAP300"/>
    <property type="match status" value="1"/>
</dbReference>
<reference evidence="7 8" key="1">
    <citation type="journal article" date="2024" name="Science">
        <title>Giant polyketide synthase enzymes in the biosynthesis of giant marine polyether toxins.</title>
        <authorList>
            <person name="Fallon T.R."/>
            <person name="Shende V.V."/>
            <person name="Wierzbicki I.H."/>
            <person name="Pendleton A.L."/>
            <person name="Watervoot N.F."/>
            <person name="Auber R.P."/>
            <person name="Gonzalez D.J."/>
            <person name="Wisecaver J.H."/>
            <person name="Moore B.S."/>
        </authorList>
    </citation>
    <scope>NUCLEOTIDE SEQUENCE [LARGE SCALE GENOMIC DNA]</scope>
    <source>
        <strain evidence="7 8">12B1</strain>
    </source>
</reference>
<sequence length="257" mass="28840">MAQPDTTSAFTFHALEQGFKSLSSREAQDALHKWNLGPFMRTQTFRFDQRFSTEQLDGFLSDFFGDPNVQAALPVCTAPGAWGQLGPVKQSAVRYQTLRATVLRLDFFDRLNAAGVVRSGSIAKCFDVQCGDILVSDLLRKMLLDEESEEWDLFSPTERSELIFHVLRRLAIGGGMNQFDDGMETYLSLTKALYKDLVTVQKSSSGALQIASHIVQVTGIVGNQLFPRESPHNFCYVSIDPFARQVKCWYGAWFAIM</sequence>
<evidence type="ECO:0000256" key="6">
    <source>
        <dbReference type="ARBA" id="ARBA00023273"/>
    </source>
</evidence>
<keyword evidence="6" id="KW-0966">Cell projection</keyword>
<dbReference type="PANTHER" id="PTHR31078">
    <property type="entry name" value="CILIA- AND FLAGELLA-ASSOCIATED PROTEIN 300"/>
    <property type="match status" value="1"/>
</dbReference>
<keyword evidence="8" id="KW-1185">Reference proteome</keyword>
<name>A0AB34J9E4_PRYPA</name>
<comment type="caution">
    <text evidence="7">The sequence shown here is derived from an EMBL/GenBank/DDBJ whole genome shotgun (WGS) entry which is preliminary data.</text>
</comment>
<keyword evidence="5" id="KW-0206">Cytoskeleton</keyword>
<dbReference type="InterPro" id="IPR029416">
    <property type="entry name" value="CFAP300"/>
</dbReference>
<evidence type="ECO:0000256" key="5">
    <source>
        <dbReference type="ARBA" id="ARBA00023212"/>
    </source>
</evidence>
<protein>
    <recommendedName>
        <fullName evidence="3">Cilia- and flagella-associated protein 300</fullName>
    </recommendedName>
</protein>
<gene>
    <name evidence="7" type="ORF">AB1Y20_004028</name>
</gene>
<evidence type="ECO:0000256" key="1">
    <source>
        <dbReference type="ARBA" id="ARBA00004430"/>
    </source>
</evidence>
<dbReference type="AlphaFoldDB" id="A0AB34J9E4"/>